<dbReference type="GO" id="GO:0003684">
    <property type="term" value="F:damaged DNA binding"/>
    <property type="evidence" value="ECO:0007669"/>
    <property type="project" value="InterPro"/>
</dbReference>
<organism evidence="3 4">
    <name type="scientific">Acaryochloris thomasi RCC1774</name>
    <dbReference type="NCBI Taxonomy" id="1764569"/>
    <lineage>
        <taxon>Bacteria</taxon>
        <taxon>Bacillati</taxon>
        <taxon>Cyanobacteriota</taxon>
        <taxon>Cyanophyceae</taxon>
        <taxon>Acaryochloridales</taxon>
        <taxon>Acaryochloridaceae</taxon>
        <taxon>Acaryochloris</taxon>
        <taxon>Acaryochloris thomasi</taxon>
    </lineage>
</organism>
<feature type="domain" description="DUF4113" evidence="2">
    <location>
        <begin position="115"/>
        <end position="163"/>
    </location>
</feature>
<feature type="domain" description="DNA polymerase Y-family little finger" evidence="1">
    <location>
        <begin position="6"/>
        <end position="103"/>
    </location>
</feature>
<comment type="caution">
    <text evidence="3">The sequence shown here is derived from an EMBL/GenBank/DDBJ whole genome shotgun (WGS) entry which is preliminary data.</text>
</comment>
<gene>
    <name evidence="3" type="ORF">C1752_17113</name>
</gene>
<dbReference type="Proteomes" id="UP000248857">
    <property type="component" value="Unassembled WGS sequence"/>
</dbReference>
<dbReference type="Pfam" id="PF13438">
    <property type="entry name" value="DUF4113"/>
    <property type="match status" value="1"/>
</dbReference>
<proteinExistence type="predicted"/>
<name>A0A2W1JIU4_9CYAN</name>
<protein>
    <recommendedName>
        <fullName evidence="5">DUF4113 domain-containing protein</fullName>
    </recommendedName>
</protein>
<evidence type="ECO:0008006" key="5">
    <source>
        <dbReference type="Google" id="ProtNLM"/>
    </source>
</evidence>
<accession>A0A2W1JIU4</accession>
<evidence type="ECO:0000313" key="3">
    <source>
        <dbReference type="EMBL" id="PZD70184.1"/>
    </source>
</evidence>
<dbReference type="InterPro" id="IPR025188">
    <property type="entry name" value="DUF4113"/>
</dbReference>
<dbReference type="InterPro" id="IPR017961">
    <property type="entry name" value="DNA_pol_Y-fam_little_finger"/>
</dbReference>
<dbReference type="GO" id="GO:0006281">
    <property type="term" value="P:DNA repair"/>
    <property type="evidence" value="ECO:0007669"/>
    <property type="project" value="InterPro"/>
</dbReference>
<sequence length="164" mass="18590">MEELALLQSVDMHSIKAAEKLRSQNSVCSAIQVSIGTGRHNPNEEYFSQSALAKFAVPTADTRKLINAAGQALRRIYRKGPHYAKAGVMLLDISQANTMQGHLFQERNSEKAITLMNTVDQLNRLYGRRAVFFASEGCDQQWAMKRQRMTQAYTTRWEDLPVVR</sequence>
<dbReference type="EMBL" id="PQWO01000053">
    <property type="protein sequence ID" value="PZD70184.1"/>
    <property type="molecule type" value="Genomic_DNA"/>
</dbReference>
<reference evidence="3 4" key="1">
    <citation type="journal article" date="2018" name="Sci. Rep.">
        <title>A novel species of the marine cyanobacterium Acaryochloris with a unique pigment content and lifestyle.</title>
        <authorList>
            <person name="Partensky F."/>
            <person name="Six C."/>
            <person name="Ratin M."/>
            <person name="Garczarek L."/>
            <person name="Vaulot D."/>
            <person name="Probert I."/>
            <person name="Calteau A."/>
            <person name="Gourvil P."/>
            <person name="Marie D."/>
            <person name="Grebert T."/>
            <person name="Bouchier C."/>
            <person name="Le Panse S."/>
            <person name="Gachenot M."/>
            <person name="Rodriguez F."/>
            <person name="Garrido J.L."/>
        </authorList>
    </citation>
    <scope>NUCLEOTIDE SEQUENCE [LARGE SCALE GENOMIC DNA]</scope>
    <source>
        <strain evidence="3 4">RCC1774</strain>
    </source>
</reference>
<dbReference type="Pfam" id="PF11799">
    <property type="entry name" value="IMS_C"/>
    <property type="match status" value="1"/>
</dbReference>
<evidence type="ECO:0000259" key="2">
    <source>
        <dbReference type="Pfam" id="PF13438"/>
    </source>
</evidence>
<evidence type="ECO:0000259" key="1">
    <source>
        <dbReference type="Pfam" id="PF11799"/>
    </source>
</evidence>
<evidence type="ECO:0000313" key="4">
    <source>
        <dbReference type="Proteomes" id="UP000248857"/>
    </source>
</evidence>
<dbReference type="AlphaFoldDB" id="A0A2W1JIU4"/>
<keyword evidence="4" id="KW-1185">Reference proteome</keyword>
<dbReference type="RefSeq" id="WP_110989265.1">
    <property type="nucleotide sequence ID" value="NZ_CAWNWM010000053.1"/>
</dbReference>